<feature type="compositionally biased region" description="Low complexity" evidence="3">
    <location>
        <begin position="914"/>
        <end position="931"/>
    </location>
</feature>
<dbReference type="EMBL" id="JH793477">
    <property type="protein sequence ID" value="ELQ42493.1"/>
    <property type="molecule type" value="Genomic_DNA"/>
</dbReference>
<proteinExistence type="predicted"/>
<feature type="region of interest" description="Disordered" evidence="3">
    <location>
        <begin position="735"/>
        <end position="763"/>
    </location>
</feature>
<evidence type="ECO:0008006" key="6">
    <source>
        <dbReference type="Google" id="ProtNLM"/>
    </source>
</evidence>
<evidence type="ECO:0000256" key="1">
    <source>
        <dbReference type="ARBA" id="ARBA00022441"/>
    </source>
</evidence>
<feature type="transmembrane region" description="Helical" evidence="4">
    <location>
        <begin position="767"/>
        <end position="793"/>
    </location>
</feature>
<feature type="region of interest" description="Disordered" evidence="3">
    <location>
        <begin position="379"/>
        <end position="404"/>
    </location>
</feature>
<dbReference type="AlphaFoldDB" id="A0AA97P5P8"/>
<evidence type="ECO:0000256" key="3">
    <source>
        <dbReference type="SAM" id="MobiDB-lite"/>
    </source>
</evidence>
<dbReference type="Gene3D" id="2.120.10.80">
    <property type="entry name" value="Kelch-type beta propeller"/>
    <property type="match status" value="2"/>
</dbReference>
<name>A0AA97P5P8_PYRO3</name>
<accession>A0AA97P5P8</accession>
<reference evidence="5" key="1">
    <citation type="journal article" date="2012" name="PLoS Genet.">
        <title>Comparative analysis of the genomes of two field isolates of the rice blast fungus Magnaporthe oryzae.</title>
        <authorList>
            <person name="Xue M."/>
            <person name="Yang J."/>
            <person name="Li Z."/>
            <person name="Hu S."/>
            <person name="Yao N."/>
            <person name="Dean R.A."/>
            <person name="Zhao W."/>
            <person name="Shen M."/>
            <person name="Zhang H."/>
            <person name="Li C."/>
            <person name="Liu L."/>
            <person name="Cao L."/>
            <person name="Xu X."/>
            <person name="Xing Y."/>
            <person name="Hsiang T."/>
            <person name="Zhang Z."/>
            <person name="Xu J.R."/>
            <person name="Peng Y.L."/>
        </authorList>
    </citation>
    <scope>NUCLEOTIDE SEQUENCE</scope>
    <source>
        <strain evidence="5">Y34</strain>
    </source>
</reference>
<dbReference type="PANTHER" id="PTHR46228:SF2">
    <property type="entry name" value="KELCH REPEAT PROTEIN (AFU_ORTHOLOGUE AFUA_4G14350)"/>
    <property type="match status" value="1"/>
</dbReference>
<dbReference type="InterPro" id="IPR015915">
    <property type="entry name" value="Kelch-typ_b-propeller"/>
</dbReference>
<sequence length="1007" mass="106721">MSAHSTIRARGISSPCTETSATDRDSPEHHHPHRPSFNANNTQDRLREGARLPHRSTMPTNIRRDRKSLFKEVGLLDDDEAGDFGGSSERTVLSPLSNKEFGTIAGISPTSTFDDNDDGDGERNTASEPGQDAAPAASANTKTVRTVRGGGEGAQQEERRPAGARQLQPSSSENQKVPWYSRLARQGRPRIRAAAASATPPPVATSLSRVTMIAMLIAVVLPAFSYNSGRRTVDIAGADAGVVQGRGGVGDRQRPWSPDVAEELSFLEARQSSPTQVCARWAHHAALLNGTVYIYGGQSKSNPTQQNDKWNLTKSWDVKIPVLNGLPTPSGPPEVSLGYLWNDYNNLYLYGGQFADDAQGVEVGPSTVWKYSIKSSSWSEDKEPETSDGKYSEPGGQRVQRSAEGAGLSVPELGLSWYFGGHLDMWTTPGWSNQIWRVYLKSLLEFTHPGYSNPAVESLEDKGAGEFGAYRNITEGGLQKDDAFYERADGALVFIPGWGKKGVLIGLGGGTNTTFSNNLGTLDVYDIETSEWYHQETSGIPPSVRVNLCAVVASAPDASSFQVYVFGGQNLEPYLTLCNPRSPPQTQKDQVQYDDMYILTIPAFAWVKVDKQGKNQPSARAGHTCSMRDGQMVTVGGFLGVDSACDSPGIYVFDASRLEWKDKFDAADHRADLSPENSVMAGSYGYKVPQKVADVIGGGPEGSATVTAPVTRATDGPFATGKSPVFTITAGGTVTQTAWGPGATSEGGPGGGGGGTQQHEEDRKPPAGLIAAAVLAGLAGLLAGYLGFCAWLYRRQVRAYRTHLAVANRYSGGNATASHASLGGMAAAFFGRKRSKLGSKDSKGSGGGSQRQQRRWGSSRVPPGQLGVGGEFVGGDDEKPLHGKHSSSAGRESFAWVGRPSQDPARPVLGPWLGPDGSTPGSGTTATGGSPFAYGGSGSGITFEPPSGGSGSGPSRPRTSGSASSTEGLLDGQDMSFFSVVMAPRRALRVVNGLEDGEKEQQVIESK</sequence>
<evidence type="ECO:0000256" key="2">
    <source>
        <dbReference type="ARBA" id="ARBA00022737"/>
    </source>
</evidence>
<feature type="region of interest" description="Disordered" evidence="3">
    <location>
        <begin position="101"/>
        <end position="180"/>
    </location>
</feature>
<evidence type="ECO:0000256" key="4">
    <source>
        <dbReference type="SAM" id="Phobius"/>
    </source>
</evidence>
<feature type="region of interest" description="Disordered" evidence="3">
    <location>
        <begin position="834"/>
        <end position="972"/>
    </location>
</feature>
<dbReference type="Pfam" id="PF24681">
    <property type="entry name" value="Kelch_KLHDC2_KLHL20_DRC7"/>
    <property type="match status" value="1"/>
</dbReference>
<dbReference type="PANTHER" id="PTHR46228">
    <property type="entry name" value="KELCH DOMAIN-CONTAINING PROTEIN"/>
    <property type="match status" value="1"/>
</dbReference>
<feature type="region of interest" description="Disordered" evidence="3">
    <location>
        <begin position="1"/>
        <end position="68"/>
    </location>
</feature>
<evidence type="ECO:0000313" key="5">
    <source>
        <dbReference type="EMBL" id="ELQ42493.1"/>
    </source>
</evidence>
<feature type="compositionally biased region" description="Gly residues" evidence="3">
    <location>
        <begin position="745"/>
        <end position="756"/>
    </location>
</feature>
<keyword evidence="2" id="KW-0677">Repeat</keyword>
<keyword evidence="1" id="KW-0880">Kelch repeat</keyword>
<organism evidence="5">
    <name type="scientific">Pyricularia oryzae (strain Y34)</name>
    <name type="common">Rice blast fungus</name>
    <name type="synonym">Magnaporthe oryzae</name>
    <dbReference type="NCBI Taxonomy" id="1143189"/>
    <lineage>
        <taxon>Eukaryota</taxon>
        <taxon>Fungi</taxon>
        <taxon>Dikarya</taxon>
        <taxon>Ascomycota</taxon>
        <taxon>Pezizomycotina</taxon>
        <taxon>Sordariomycetes</taxon>
        <taxon>Sordariomycetidae</taxon>
        <taxon>Magnaporthales</taxon>
        <taxon>Pyriculariaceae</taxon>
        <taxon>Pyricularia</taxon>
    </lineage>
</organism>
<keyword evidence="4" id="KW-0812">Transmembrane</keyword>
<keyword evidence="4" id="KW-0472">Membrane</keyword>
<feature type="compositionally biased region" description="Low complexity" evidence="3">
    <location>
        <begin position="953"/>
        <end position="966"/>
    </location>
</feature>
<protein>
    <recommendedName>
        <fullName evidence="6">Galactose oxidase</fullName>
    </recommendedName>
</protein>
<dbReference type="Proteomes" id="UP000011086">
    <property type="component" value="Unassembled WGS sequence"/>
</dbReference>
<dbReference type="SUPFAM" id="SSF117281">
    <property type="entry name" value="Kelch motif"/>
    <property type="match status" value="1"/>
</dbReference>
<gene>
    <name evidence="5" type="ORF">OOU_Y34scaffold00206g2</name>
</gene>
<feature type="compositionally biased region" description="Basic and acidic residues" evidence="3">
    <location>
        <begin position="379"/>
        <end position="391"/>
    </location>
</feature>
<keyword evidence="4" id="KW-1133">Transmembrane helix</keyword>